<feature type="region of interest" description="Disordered" evidence="6">
    <location>
        <begin position="15"/>
        <end position="94"/>
    </location>
</feature>
<evidence type="ECO:0000313" key="9">
    <source>
        <dbReference type="Proteomes" id="UP001280581"/>
    </source>
</evidence>
<evidence type="ECO:0000256" key="6">
    <source>
        <dbReference type="SAM" id="MobiDB-lite"/>
    </source>
</evidence>
<feature type="domain" description="Ubiquitin-like protease family profile" evidence="7">
    <location>
        <begin position="582"/>
        <end position="896"/>
    </location>
</feature>
<dbReference type="GO" id="GO:0005737">
    <property type="term" value="C:cytoplasm"/>
    <property type="evidence" value="ECO:0007669"/>
    <property type="project" value="TreeGrafter"/>
</dbReference>
<keyword evidence="3" id="KW-0645">Protease</keyword>
<organism evidence="8 9">
    <name type="scientific">Pseudopithomyces chartarum</name>
    <dbReference type="NCBI Taxonomy" id="1892770"/>
    <lineage>
        <taxon>Eukaryota</taxon>
        <taxon>Fungi</taxon>
        <taxon>Dikarya</taxon>
        <taxon>Ascomycota</taxon>
        <taxon>Pezizomycotina</taxon>
        <taxon>Dothideomycetes</taxon>
        <taxon>Pleosporomycetidae</taxon>
        <taxon>Pleosporales</taxon>
        <taxon>Massarineae</taxon>
        <taxon>Didymosphaeriaceae</taxon>
        <taxon>Pseudopithomyces</taxon>
    </lineage>
</organism>
<feature type="compositionally biased region" description="Polar residues" evidence="6">
    <location>
        <begin position="517"/>
        <end position="528"/>
    </location>
</feature>
<sequence>MLDGLRNSISSTLHNVTGFVGGRSASETTTPPRPNNAAEPSRARAPRSSRSPTSRRTPSTIGSSEFSSESPPRQTPLASRAAEQPSVSHSPRRGRICLAEIKRVTGKTKSGATPLPDPRYFFTDRRADMGKPGANHAPQPRNTLYQSRNAPLGNARRTYGHSLRSNLMSFPIEDEQFSSNNHVAKKRRTDDQFAVGIYDEDDVQELRSDDRVSQPDSRPSAGSVRASFSGLKDARSEFGRANDLTNAHRKKSRVGNSRVTNGDAPTLPISIDDDEEPNGGMTSRQTQIQAFKQGLSSASETPGSPRLSETTSNYFAPRMNHSTHSASEPKQKAQKSGYIRNQFQRAPLPEKKWPLTWARAHHCDEIDGDETDIFLRSTNEYNYSVIGTEPDDVRFQFSFDKVNKADSDHQLRIRLLGSRDNSGRQYLVDLAFANQEDLHVFLQELARSITAKSLVTKTKTYMETIFHKPLEMPPPSSSAVLSSSMPDEVRPASSHLKKTSLLQNLLGDEVAVIAPQHAQSSPESTTAQSRRRPLRATRQTQSVGITVDDSEDEPTIERYSVIHGLGPKWKKQLEYGSGRNRAVVDFADLPRLDDGEFLNDSLINFYLLYLKDQAKASGERVKIFATQFYDTLTRKVPGERSKINYQGVARWTRHEDIFGYDHIMVPINHDHHWYLAIICNVSSIARVPAIEDLTEGDDLSSRGSKGAPGNEEKAEQSSEARSPPTLVNKTPDSSVAVAQNAEEDSEASDLDVVDGHATGPESHQSVASKSPSAIESPAEETAQLKKLSLGDSKSSGMLLNKKAAMSSPKKTKRRPPPPRKYDPNQPVVIVLDSLGHGSKTAAVSLLKEYIFQEGQEKRGMDAKIHQNGFYAKDKHIPQQNNFYDCGVYLLGYAQKFLEDPNGFKNELLQGEMRADTDWPNMDVAKMRSDMRDILKSLYDEQEARHKEKKAAKGAKTEAVATPVEKDDAQIPTIAKTVKPVSVEESKDTARGTEEVPPMSEEHASAPVSEEKQSQLRLGSPFEPQAPSKRSRSRSVNLVAPIKVDRSPVSEARREGSSYVNSRQESPEVRVLRRKQSPIVLIGSPSQKSPKRPLKELTSDGADEKTVKRPRTATQQSPDRSIASPRRTTKSNSPTITVRSPGPKSSPLTHRRPKENPSSPSRNSTFHSKGSSLDPIPIDDSQDSVFPASSPVRRTSHYWDGDVDDEQPEVIITSPHPRSRSRPSTHMASYRRQEHFSSPARFPARRGSPYMADDVDVVEQRRALTYYAARRRRAGSEERAWEVPETPPPEGRGEVGE</sequence>
<evidence type="ECO:0000313" key="8">
    <source>
        <dbReference type="EMBL" id="KAK3200848.1"/>
    </source>
</evidence>
<gene>
    <name evidence="8" type="ORF">GRF29_213g121776</name>
</gene>
<dbReference type="SUPFAM" id="SSF54001">
    <property type="entry name" value="Cysteine proteinases"/>
    <property type="match status" value="1"/>
</dbReference>
<dbReference type="GO" id="GO:0016926">
    <property type="term" value="P:protein desumoylation"/>
    <property type="evidence" value="ECO:0007669"/>
    <property type="project" value="TreeGrafter"/>
</dbReference>
<dbReference type="PROSITE" id="PS50600">
    <property type="entry name" value="ULP_PROTEASE"/>
    <property type="match status" value="1"/>
</dbReference>
<feature type="region of interest" description="Disordered" evidence="6">
    <location>
        <begin position="944"/>
        <end position="1247"/>
    </location>
</feature>
<feature type="compositionally biased region" description="Low complexity" evidence="6">
    <location>
        <begin position="46"/>
        <end position="72"/>
    </location>
</feature>
<feature type="compositionally biased region" description="Basic and acidic residues" evidence="6">
    <location>
        <begin position="1042"/>
        <end position="1055"/>
    </location>
</feature>
<evidence type="ECO:0000259" key="7">
    <source>
        <dbReference type="PROSITE" id="PS50600"/>
    </source>
</evidence>
<comment type="caution">
    <text evidence="8">The sequence shown here is derived from an EMBL/GenBank/DDBJ whole genome shotgun (WGS) entry which is preliminary data.</text>
</comment>
<feature type="compositionally biased region" description="Low complexity" evidence="6">
    <location>
        <begin position="784"/>
        <end position="799"/>
    </location>
</feature>
<reference evidence="8 9" key="1">
    <citation type="submission" date="2021-02" db="EMBL/GenBank/DDBJ databases">
        <title>Genome assembly of Pseudopithomyces chartarum.</title>
        <authorList>
            <person name="Jauregui R."/>
            <person name="Singh J."/>
            <person name="Voisey C."/>
        </authorList>
    </citation>
    <scope>NUCLEOTIDE SEQUENCE [LARGE SCALE GENOMIC DNA]</scope>
    <source>
        <strain evidence="8 9">AGR01</strain>
    </source>
</reference>
<feature type="region of interest" description="Disordered" evidence="6">
    <location>
        <begin position="1271"/>
        <end position="1296"/>
    </location>
</feature>
<feature type="region of interest" description="Disordered" evidence="6">
    <location>
        <begin position="695"/>
        <end position="824"/>
    </location>
</feature>
<dbReference type="GO" id="GO:0070139">
    <property type="term" value="F:SUMO-specific endopeptidase activity"/>
    <property type="evidence" value="ECO:0007669"/>
    <property type="project" value="TreeGrafter"/>
</dbReference>
<dbReference type="Proteomes" id="UP001280581">
    <property type="component" value="Unassembled WGS sequence"/>
</dbReference>
<feature type="compositionally biased region" description="Basic and acidic residues" evidence="6">
    <location>
        <begin position="204"/>
        <end position="213"/>
    </location>
</feature>
<evidence type="ECO:0000256" key="4">
    <source>
        <dbReference type="ARBA" id="ARBA00022786"/>
    </source>
</evidence>
<keyword evidence="2" id="KW-0597">Phosphoprotein</keyword>
<dbReference type="InterPro" id="IPR003653">
    <property type="entry name" value="Peptidase_C48_C"/>
</dbReference>
<name>A0AAN6LPQ9_9PLEO</name>
<dbReference type="InterPro" id="IPR038765">
    <property type="entry name" value="Papain-like_cys_pep_sf"/>
</dbReference>
<evidence type="ECO:0000256" key="2">
    <source>
        <dbReference type="ARBA" id="ARBA00022553"/>
    </source>
</evidence>
<evidence type="ECO:0000256" key="3">
    <source>
        <dbReference type="ARBA" id="ARBA00022670"/>
    </source>
</evidence>
<accession>A0AAN6LPQ9</accession>
<keyword evidence="5" id="KW-0378">Hydrolase</keyword>
<proteinExistence type="inferred from homology"/>
<keyword evidence="9" id="KW-1185">Reference proteome</keyword>
<feature type="compositionally biased region" description="Polar residues" evidence="6">
    <location>
        <begin position="761"/>
        <end position="773"/>
    </location>
</feature>
<dbReference type="Gene3D" id="3.40.395.10">
    <property type="entry name" value="Adenoviral Proteinase, Chain A"/>
    <property type="match status" value="1"/>
</dbReference>
<dbReference type="PANTHER" id="PTHR46896:SF3">
    <property type="entry name" value="FI06413P-RELATED"/>
    <property type="match status" value="1"/>
</dbReference>
<feature type="compositionally biased region" description="Basic and acidic residues" evidence="6">
    <location>
        <begin position="1092"/>
        <end position="1106"/>
    </location>
</feature>
<dbReference type="InterPro" id="IPR051947">
    <property type="entry name" value="Sentrin-specific_protease"/>
</dbReference>
<dbReference type="EMBL" id="WVTA01000017">
    <property type="protein sequence ID" value="KAK3200848.1"/>
    <property type="molecule type" value="Genomic_DNA"/>
</dbReference>
<dbReference type="Pfam" id="PF02902">
    <property type="entry name" value="Peptidase_C48"/>
    <property type="match status" value="1"/>
</dbReference>
<feature type="region of interest" description="Disordered" evidence="6">
    <location>
        <begin position="515"/>
        <end position="545"/>
    </location>
</feature>
<dbReference type="GO" id="GO:0006508">
    <property type="term" value="P:proteolysis"/>
    <property type="evidence" value="ECO:0007669"/>
    <property type="project" value="UniProtKB-KW"/>
</dbReference>
<feature type="compositionally biased region" description="Polar residues" evidence="6">
    <location>
        <begin position="1155"/>
        <end position="1170"/>
    </location>
</feature>
<comment type="similarity">
    <text evidence="1">Belongs to the peptidase C48 family.</text>
</comment>
<feature type="region of interest" description="Disordered" evidence="6">
    <location>
        <begin position="195"/>
        <end position="333"/>
    </location>
</feature>
<feature type="compositionally biased region" description="Polar residues" evidence="6">
    <location>
        <begin position="280"/>
        <end position="328"/>
    </location>
</feature>
<dbReference type="PANTHER" id="PTHR46896">
    <property type="entry name" value="SENTRIN-SPECIFIC PROTEASE"/>
    <property type="match status" value="1"/>
</dbReference>
<protein>
    <recommendedName>
        <fullName evidence="7">Ubiquitin-like protease family profile domain-containing protein</fullName>
    </recommendedName>
</protein>
<evidence type="ECO:0000256" key="1">
    <source>
        <dbReference type="ARBA" id="ARBA00005234"/>
    </source>
</evidence>
<feature type="compositionally biased region" description="Acidic residues" evidence="6">
    <location>
        <begin position="741"/>
        <end position="752"/>
    </location>
</feature>
<feature type="compositionally biased region" description="Basic and acidic residues" evidence="6">
    <location>
        <begin position="981"/>
        <end position="1013"/>
    </location>
</feature>
<feature type="compositionally biased region" description="Polar residues" evidence="6">
    <location>
        <begin position="719"/>
        <end position="737"/>
    </location>
</feature>
<evidence type="ECO:0000256" key="5">
    <source>
        <dbReference type="ARBA" id="ARBA00022801"/>
    </source>
</evidence>
<dbReference type="GO" id="GO:0005634">
    <property type="term" value="C:nucleus"/>
    <property type="evidence" value="ECO:0007669"/>
    <property type="project" value="TreeGrafter"/>
</dbReference>
<keyword evidence="4" id="KW-0833">Ubl conjugation pathway</keyword>